<dbReference type="RefSeq" id="WP_160685471.1">
    <property type="nucleotide sequence ID" value="NZ_WTYW01000007.1"/>
</dbReference>
<comment type="caution">
    <text evidence="1">The sequence shown here is derived from an EMBL/GenBank/DDBJ whole genome shotgun (WGS) entry which is preliminary data.</text>
</comment>
<gene>
    <name evidence="1" type="ORF">GRI38_13805</name>
</gene>
<dbReference type="Proteomes" id="UP000433104">
    <property type="component" value="Unassembled WGS sequence"/>
</dbReference>
<protein>
    <submittedName>
        <fullName evidence="1">Uncharacterized protein</fullName>
    </submittedName>
</protein>
<dbReference type="AlphaFoldDB" id="A0A844ZI32"/>
<name>A0A844ZI32_9SPHN</name>
<organism evidence="1 2">
    <name type="scientific">Parapontixanthobacter aurantiacus</name>
    <dbReference type="NCBI Taxonomy" id="1463599"/>
    <lineage>
        <taxon>Bacteria</taxon>
        <taxon>Pseudomonadati</taxon>
        <taxon>Pseudomonadota</taxon>
        <taxon>Alphaproteobacteria</taxon>
        <taxon>Sphingomonadales</taxon>
        <taxon>Erythrobacteraceae</taxon>
        <taxon>Parapontixanthobacter</taxon>
    </lineage>
</organism>
<dbReference type="EMBL" id="WTYW01000007">
    <property type="protein sequence ID" value="MXO87103.1"/>
    <property type="molecule type" value="Genomic_DNA"/>
</dbReference>
<proteinExistence type="predicted"/>
<reference evidence="1 2" key="1">
    <citation type="submission" date="2019-12" db="EMBL/GenBank/DDBJ databases">
        <title>Genomic-based taxomic classification of the family Erythrobacteraceae.</title>
        <authorList>
            <person name="Xu L."/>
        </authorList>
    </citation>
    <scope>NUCLEOTIDE SEQUENCE [LARGE SCALE GENOMIC DNA]</scope>
    <source>
        <strain evidence="1 2">MCCC 1A09962</strain>
    </source>
</reference>
<keyword evidence="2" id="KW-1185">Reference proteome</keyword>
<sequence length="102" mass="11520">MIICDQFEGDSMLLAKKQHEVYYDALGILIGGCRTHFERACLIAGIAVEQSRWPAPTNIDHRTIQDAHDILAGAWRHQVRPPEPMLSSEALPRLDALSDWLQ</sequence>
<evidence type="ECO:0000313" key="1">
    <source>
        <dbReference type="EMBL" id="MXO87103.1"/>
    </source>
</evidence>
<accession>A0A844ZI32</accession>
<evidence type="ECO:0000313" key="2">
    <source>
        <dbReference type="Proteomes" id="UP000433104"/>
    </source>
</evidence>